<proteinExistence type="predicted"/>
<dbReference type="PANTHER" id="PTHR33490">
    <property type="entry name" value="BLR5614 PROTEIN-RELATED"/>
    <property type="match status" value="1"/>
</dbReference>
<reference evidence="2" key="2">
    <citation type="submission" date="2021-04" db="EMBL/GenBank/DDBJ databases">
        <authorList>
            <person name="Gilroy R."/>
        </authorList>
    </citation>
    <scope>NUCLEOTIDE SEQUENCE</scope>
    <source>
        <strain evidence="2">CHK186-1790</strain>
    </source>
</reference>
<evidence type="ECO:0000313" key="2">
    <source>
        <dbReference type="EMBL" id="HJC40329.1"/>
    </source>
</evidence>
<dbReference type="SUPFAM" id="SSF54001">
    <property type="entry name" value="Cysteine proteinases"/>
    <property type="match status" value="1"/>
</dbReference>
<name>A0A9D2P0C2_9FIRM</name>
<accession>A0A9D2P0C2</accession>
<evidence type="ECO:0000313" key="3">
    <source>
        <dbReference type="Proteomes" id="UP000823882"/>
    </source>
</evidence>
<dbReference type="InterPro" id="IPR002931">
    <property type="entry name" value="Transglutaminase-like"/>
</dbReference>
<reference evidence="2" key="1">
    <citation type="journal article" date="2021" name="PeerJ">
        <title>Extensive microbial diversity within the chicken gut microbiome revealed by metagenomics and culture.</title>
        <authorList>
            <person name="Gilroy R."/>
            <person name="Ravi A."/>
            <person name="Getino M."/>
            <person name="Pursley I."/>
            <person name="Horton D.L."/>
            <person name="Alikhan N.F."/>
            <person name="Baker D."/>
            <person name="Gharbi K."/>
            <person name="Hall N."/>
            <person name="Watson M."/>
            <person name="Adriaenssens E.M."/>
            <person name="Foster-Nyarko E."/>
            <person name="Jarju S."/>
            <person name="Secka A."/>
            <person name="Antonio M."/>
            <person name="Oren A."/>
            <person name="Chaudhuri R.R."/>
            <person name="La Ragione R."/>
            <person name="Hildebrand F."/>
            <person name="Pallen M.J."/>
        </authorList>
    </citation>
    <scope>NUCLEOTIDE SEQUENCE</scope>
    <source>
        <strain evidence="2">CHK186-1790</strain>
    </source>
</reference>
<gene>
    <name evidence="2" type="ORF">H9701_02085</name>
</gene>
<dbReference type="Proteomes" id="UP000823882">
    <property type="component" value="Unassembled WGS sequence"/>
</dbReference>
<dbReference type="EMBL" id="DWWJ01000038">
    <property type="protein sequence ID" value="HJC40329.1"/>
    <property type="molecule type" value="Genomic_DNA"/>
</dbReference>
<dbReference type="InterPro" id="IPR038765">
    <property type="entry name" value="Papain-like_cys_pep_sf"/>
</dbReference>
<evidence type="ECO:0000259" key="1">
    <source>
        <dbReference type="SMART" id="SM00460"/>
    </source>
</evidence>
<dbReference type="AlphaFoldDB" id="A0A9D2P0C2"/>
<dbReference type="Pfam" id="PF01841">
    <property type="entry name" value="Transglut_core"/>
    <property type="match status" value="1"/>
</dbReference>
<feature type="non-terminal residue" evidence="2">
    <location>
        <position position="1"/>
    </location>
</feature>
<organism evidence="2 3">
    <name type="scientific">Candidatus Intestinimonas pullistercoris</name>
    <dbReference type="NCBI Taxonomy" id="2838623"/>
    <lineage>
        <taxon>Bacteria</taxon>
        <taxon>Bacillati</taxon>
        <taxon>Bacillota</taxon>
        <taxon>Clostridia</taxon>
        <taxon>Eubacteriales</taxon>
        <taxon>Intestinimonas</taxon>
    </lineage>
</organism>
<protein>
    <submittedName>
        <fullName evidence="2">Transglutaminase-like domain-containing protein</fullName>
    </submittedName>
</protein>
<sequence length="221" mass="25328">SHWAYAQIMEATVSHDYTNSGGEVWTRVETETTVLPDGYYRFDGWLYRVQSGVFLRSTTVDGFTYDAQGRYTTGSAALDEQLHQIIDTYTNAAMTRDEKLRALYNYVRDNFTYLRRDLISKGQTGWEPAYAEEFLELGRGNCYSFSATFCLLARQLGLPAYTVVGALGGSNSPHGWVEINLDGTTYMFDTQLEWRYLHDYGQGGYDLFMMLPSRTPFVYLR</sequence>
<comment type="caution">
    <text evidence="2">The sequence shown here is derived from an EMBL/GenBank/DDBJ whole genome shotgun (WGS) entry which is preliminary data.</text>
</comment>
<dbReference type="PANTHER" id="PTHR33490:SF6">
    <property type="entry name" value="SLL1049 PROTEIN"/>
    <property type="match status" value="1"/>
</dbReference>
<feature type="domain" description="Transglutaminase-like" evidence="1">
    <location>
        <begin position="134"/>
        <end position="192"/>
    </location>
</feature>
<dbReference type="Gene3D" id="3.10.620.30">
    <property type="match status" value="1"/>
</dbReference>
<dbReference type="SMART" id="SM00460">
    <property type="entry name" value="TGc"/>
    <property type="match status" value="1"/>
</dbReference>